<dbReference type="Gramene" id="KXG35746">
    <property type="protein sequence ID" value="KXG35746"/>
    <property type="gene ID" value="SORBI_3002G222000"/>
</dbReference>
<dbReference type="InParanoid" id="A0A1B6QCU7"/>
<evidence type="ECO:0000313" key="2">
    <source>
        <dbReference type="EMBL" id="KXG35746.1"/>
    </source>
</evidence>
<feature type="region of interest" description="Disordered" evidence="1">
    <location>
        <begin position="1"/>
        <end position="23"/>
    </location>
</feature>
<keyword evidence="3" id="KW-1185">Reference proteome</keyword>
<dbReference type="EMBL" id="CM000761">
    <property type="protein sequence ID" value="KXG35746.1"/>
    <property type="molecule type" value="Genomic_DNA"/>
</dbReference>
<gene>
    <name evidence="2" type="ORF">SORBI_3002G222000</name>
</gene>
<reference evidence="2 3" key="1">
    <citation type="journal article" date="2009" name="Nature">
        <title>The Sorghum bicolor genome and the diversification of grasses.</title>
        <authorList>
            <person name="Paterson A.H."/>
            <person name="Bowers J.E."/>
            <person name="Bruggmann R."/>
            <person name="Dubchak I."/>
            <person name="Grimwood J."/>
            <person name="Gundlach H."/>
            <person name="Haberer G."/>
            <person name="Hellsten U."/>
            <person name="Mitros T."/>
            <person name="Poliakov A."/>
            <person name="Schmutz J."/>
            <person name="Spannagl M."/>
            <person name="Tang H."/>
            <person name="Wang X."/>
            <person name="Wicker T."/>
            <person name="Bharti A.K."/>
            <person name="Chapman J."/>
            <person name="Feltus F.A."/>
            <person name="Gowik U."/>
            <person name="Grigoriev I.V."/>
            <person name="Lyons E."/>
            <person name="Maher C.A."/>
            <person name="Martis M."/>
            <person name="Narechania A."/>
            <person name="Otillar R.P."/>
            <person name="Penning B.W."/>
            <person name="Salamov A.A."/>
            <person name="Wang Y."/>
            <person name="Zhang L."/>
            <person name="Carpita N.C."/>
            <person name="Freeling M."/>
            <person name="Gingle A.R."/>
            <person name="Hash C.T."/>
            <person name="Keller B."/>
            <person name="Klein P."/>
            <person name="Kresovich S."/>
            <person name="McCann M.C."/>
            <person name="Ming R."/>
            <person name="Peterson D.G."/>
            <person name="Mehboob-ur-Rahman"/>
            <person name="Ware D."/>
            <person name="Westhoff P."/>
            <person name="Mayer K.F."/>
            <person name="Messing J."/>
            <person name="Rokhsar D.S."/>
        </authorList>
    </citation>
    <scope>NUCLEOTIDE SEQUENCE [LARGE SCALE GENOMIC DNA]</scope>
    <source>
        <strain evidence="3">cv. BTx623</strain>
    </source>
</reference>
<feature type="region of interest" description="Disordered" evidence="1">
    <location>
        <begin position="36"/>
        <end position="59"/>
    </location>
</feature>
<reference evidence="3" key="2">
    <citation type="journal article" date="2018" name="Plant J.">
        <title>The Sorghum bicolor reference genome: improved assembly, gene annotations, a transcriptome atlas, and signatures of genome organization.</title>
        <authorList>
            <person name="McCormick R.F."/>
            <person name="Truong S.K."/>
            <person name="Sreedasyam A."/>
            <person name="Jenkins J."/>
            <person name="Shu S."/>
            <person name="Sims D."/>
            <person name="Kennedy M."/>
            <person name="Amirebrahimi M."/>
            <person name="Weers B.D."/>
            <person name="McKinley B."/>
            <person name="Mattison A."/>
            <person name="Morishige D.T."/>
            <person name="Grimwood J."/>
            <person name="Schmutz J."/>
            <person name="Mullet J.E."/>
        </authorList>
    </citation>
    <scope>NUCLEOTIDE SEQUENCE [LARGE SCALE GENOMIC DNA]</scope>
    <source>
        <strain evidence="3">cv. BTx623</strain>
    </source>
</reference>
<protein>
    <submittedName>
        <fullName evidence="2">Uncharacterized protein</fullName>
    </submittedName>
</protein>
<evidence type="ECO:0000313" key="3">
    <source>
        <dbReference type="Proteomes" id="UP000000768"/>
    </source>
</evidence>
<accession>A0A1B6QCU7</accession>
<feature type="compositionally biased region" description="Basic and acidic residues" evidence="1">
    <location>
        <begin position="45"/>
        <end position="59"/>
    </location>
</feature>
<sequence length="107" mass="12323">MSSERLPRGVARPVAPTSCPQRGVASYPYHGEDCCPRRTSSSICGEKKQSEDDKWDPHKKEGKLDKIRKILDYTYRKTKVEKNENRIEGVSNPIKKPILVLIWIRDL</sequence>
<organism evidence="2 3">
    <name type="scientific">Sorghum bicolor</name>
    <name type="common">Sorghum</name>
    <name type="synonym">Sorghum vulgare</name>
    <dbReference type="NCBI Taxonomy" id="4558"/>
    <lineage>
        <taxon>Eukaryota</taxon>
        <taxon>Viridiplantae</taxon>
        <taxon>Streptophyta</taxon>
        <taxon>Embryophyta</taxon>
        <taxon>Tracheophyta</taxon>
        <taxon>Spermatophyta</taxon>
        <taxon>Magnoliopsida</taxon>
        <taxon>Liliopsida</taxon>
        <taxon>Poales</taxon>
        <taxon>Poaceae</taxon>
        <taxon>PACMAD clade</taxon>
        <taxon>Panicoideae</taxon>
        <taxon>Andropogonodae</taxon>
        <taxon>Andropogoneae</taxon>
        <taxon>Sorghinae</taxon>
        <taxon>Sorghum</taxon>
    </lineage>
</organism>
<dbReference type="AlphaFoldDB" id="A0A1B6QCU7"/>
<dbReference type="Proteomes" id="UP000000768">
    <property type="component" value="Chromosome 2"/>
</dbReference>
<evidence type="ECO:0000256" key="1">
    <source>
        <dbReference type="SAM" id="MobiDB-lite"/>
    </source>
</evidence>
<proteinExistence type="predicted"/>
<name>A0A1B6QCU7_SORBI</name>